<evidence type="ECO:0000313" key="1">
    <source>
        <dbReference type="EMBL" id="CTQ77632.1"/>
    </source>
</evidence>
<sequence>MDPRVTPEDDGVGGEAFPYAQPSLWSEFPGPYIRRTTMDRHRPATLSTITPDPIRVLLVSREAKIMCGQNPTHRRHTHPVKFTCAGIHWNLRAEKGRLRSGPAGPQAVL</sequence>
<accession>A0A0M7AT44</accession>
<gene>
    <name evidence="1" type="ORF">LAX5112_04985</name>
</gene>
<protein>
    <submittedName>
        <fullName evidence="1">Uncharacterized protein</fullName>
    </submittedName>
</protein>
<keyword evidence="2" id="KW-1185">Reference proteome</keyword>
<dbReference type="EMBL" id="CXWD01000038">
    <property type="protein sequence ID" value="CTQ77632.1"/>
    <property type="molecule type" value="Genomic_DNA"/>
</dbReference>
<dbReference type="Proteomes" id="UP000053235">
    <property type="component" value="Unassembled WGS sequence"/>
</dbReference>
<organism evidence="1 2">
    <name type="scientific">Roseibium alexandrii</name>
    <dbReference type="NCBI Taxonomy" id="388408"/>
    <lineage>
        <taxon>Bacteria</taxon>
        <taxon>Pseudomonadati</taxon>
        <taxon>Pseudomonadota</taxon>
        <taxon>Alphaproteobacteria</taxon>
        <taxon>Hyphomicrobiales</taxon>
        <taxon>Stappiaceae</taxon>
        <taxon>Roseibium</taxon>
    </lineage>
</organism>
<dbReference type="AlphaFoldDB" id="A0A0M7AT44"/>
<name>A0A0M7AT44_9HYPH</name>
<reference evidence="2" key="1">
    <citation type="submission" date="2015-07" db="EMBL/GenBank/DDBJ databases">
        <authorList>
            <person name="Rodrigo-Torres Lidia"/>
            <person name="Arahal R.David."/>
        </authorList>
    </citation>
    <scope>NUCLEOTIDE SEQUENCE [LARGE SCALE GENOMIC DNA]</scope>
    <source>
        <strain evidence="2">CECT 5112</strain>
    </source>
</reference>
<proteinExistence type="predicted"/>
<evidence type="ECO:0000313" key="2">
    <source>
        <dbReference type="Proteomes" id="UP000053235"/>
    </source>
</evidence>